<feature type="region of interest" description="Disordered" evidence="1">
    <location>
        <begin position="377"/>
        <end position="396"/>
    </location>
</feature>
<dbReference type="InterPro" id="IPR051934">
    <property type="entry name" value="Phage_Tail_Fiber_Structural"/>
</dbReference>
<dbReference type="AlphaFoldDB" id="A0A1N6UIC0"/>
<gene>
    <name evidence="4" type="ORF">SAMN05421672_108156</name>
</gene>
<evidence type="ECO:0000259" key="2">
    <source>
        <dbReference type="Pfam" id="PF12571"/>
    </source>
</evidence>
<dbReference type="Pfam" id="PF21722">
    <property type="entry name" value="Gly_rich_2"/>
    <property type="match status" value="1"/>
</dbReference>
<sequence length="446" mass="43855">MANANTQFGGFLTNVGVVKQTNANALQLPWKITRMQLGDAGGEPALFPDPTPSPTQTALINVVHDAPLNALYPSPTDPGVLIAELVLPPNVGGWWIRETALRDEDGDLIAVAKPAPSYKPLLVQNTGRTQTIRMHIVVGNTANIALKIDPSVVLATRALVEAGDAAARAYAEQLAEQGQTYAENLVAQAATEATQAEAEEGENGTRKMTPRRVFQALRSAAANASETLRGVLRIGTQAEIDAGESAAVAVTPRTLMKGAGIHRRAEFFESGTWRCPPGVTRIHVTGCGGGGGGGGPAAGGSAYGQGGGGAASAFCVPLEVTPDAEYIVSIGAAGNGGGPGGNGSAGGATSFASLLTLAGGAGGLSAGSGSGGGGGVPFPEYPASARGGNGADSLAGGHGGSSVFGGGGSARSSAGSAGAGWGGGGAGGRAGTAGGHGASGFLIVEW</sequence>
<accession>A0A1N6UIC0</accession>
<dbReference type="EMBL" id="FTMC01000008">
    <property type="protein sequence ID" value="SIQ65385.1"/>
    <property type="molecule type" value="Genomic_DNA"/>
</dbReference>
<evidence type="ECO:0000256" key="1">
    <source>
        <dbReference type="SAM" id="MobiDB-lite"/>
    </source>
</evidence>
<proteinExistence type="predicted"/>
<feature type="domain" description="Phage tail fibre protein N-terminal" evidence="2">
    <location>
        <begin position="6"/>
        <end position="157"/>
    </location>
</feature>
<dbReference type="PANTHER" id="PTHR35191:SF1">
    <property type="entry name" value="PROPHAGE SIDE TAIL FIBER PROTEIN HOMOLOG STFQ-RELATED"/>
    <property type="match status" value="1"/>
</dbReference>
<dbReference type="RefSeq" id="WP_052199790.1">
    <property type="nucleotide sequence ID" value="NZ_FTMC01000008.1"/>
</dbReference>
<dbReference type="InterPro" id="IPR049304">
    <property type="entry name" value="Gly_rich_dom"/>
</dbReference>
<evidence type="ECO:0000313" key="4">
    <source>
        <dbReference type="EMBL" id="SIQ65385.1"/>
    </source>
</evidence>
<dbReference type="Proteomes" id="UP000186079">
    <property type="component" value="Unassembled WGS sequence"/>
</dbReference>
<name>A0A1N6UIC0_9PSED</name>
<organism evidence="4 5">
    <name type="scientific">Pseudomonas flexibilis</name>
    <dbReference type="NCBI Taxonomy" id="706570"/>
    <lineage>
        <taxon>Bacteria</taxon>
        <taxon>Pseudomonadati</taxon>
        <taxon>Pseudomonadota</taxon>
        <taxon>Gammaproteobacteria</taxon>
        <taxon>Pseudomonadales</taxon>
        <taxon>Pseudomonadaceae</taxon>
        <taxon>Pseudomonas</taxon>
    </lineage>
</organism>
<evidence type="ECO:0000313" key="5">
    <source>
        <dbReference type="Proteomes" id="UP000186079"/>
    </source>
</evidence>
<reference evidence="4 5" key="1">
    <citation type="submission" date="2017-01" db="EMBL/GenBank/DDBJ databases">
        <authorList>
            <person name="Mah S.A."/>
            <person name="Swanson W.J."/>
            <person name="Moy G.W."/>
            <person name="Vacquier V.D."/>
        </authorList>
    </citation>
    <scope>NUCLEOTIDE SEQUENCE [LARGE SCALE GENOMIC DNA]</scope>
    <source>
        <strain evidence="4 5">ATCC 29606</strain>
    </source>
</reference>
<feature type="domain" description="Glycine-rich" evidence="3">
    <location>
        <begin position="272"/>
        <end position="446"/>
    </location>
</feature>
<protein>
    <submittedName>
        <fullName evidence="4">Phage tail-collar fibre protein</fullName>
    </submittedName>
</protein>
<dbReference type="InterPro" id="IPR022225">
    <property type="entry name" value="Phage_tail_fibre_N"/>
</dbReference>
<evidence type="ECO:0000259" key="3">
    <source>
        <dbReference type="Pfam" id="PF21722"/>
    </source>
</evidence>
<dbReference type="Pfam" id="PF12571">
    <property type="entry name" value="Phage_tail_fib"/>
    <property type="match status" value="1"/>
</dbReference>
<dbReference type="PANTHER" id="PTHR35191">
    <property type="entry name" value="PROPHAGE SIDE TAIL FIBER PROTEIN HOMOLOG STFQ-RELATED"/>
    <property type="match status" value="1"/>
</dbReference>